<keyword evidence="1" id="KW-1133">Transmembrane helix</keyword>
<keyword evidence="1" id="KW-0812">Transmembrane</keyword>
<evidence type="ECO:0000313" key="2">
    <source>
        <dbReference type="EMBL" id="QHU20990.1"/>
    </source>
</evidence>
<reference evidence="2" key="1">
    <citation type="journal article" date="2020" name="Nature">
        <title>Giant virus diversity and host interactions through global metagenomics.</title>
        <authorList>
            <person name="Schulz F."/>
            <person name="Roux S."/>
            <person name="Paez-Espino D."/>
            <person name="Jungbluth S."/>
            <person name="Walsh D.A."/>
            <person name="Denef V.J."/>
            <person name="McMahon K.D."/>
            <person name="Konstantinidis K.T."/>
            <person name="Eloe-Fadrosh E.A."/>
            <person name="Kyrpides N.C."/>
            <person name="Woyke T."/>
        </authorList>
    </citation>
    <scope>NUCLEOTIDE SEQUENCE</scope>
    <source>
        <strain evidence="2">GVMAG-S-3300013094-100</strain>
    </source>
</reference>
<protein>
    <submittedName>
        <fullName evidence="2">Uncharacterized protein</fullName>
    </submittedName>
</protein>
<keyword evidence="1" id="KW-0472">Membrane</keyword>
<sequence>MAKNTKTPISLDNSNSDETLSHDILMRSIKIFDIGYITIMYIALSITFAILTDKIMGEFDAKKEGKKSKLRLTIELILTVWLYGVLIYFVRNVVGFIPFPLDGFHGFEHKKVKELNSATVFTFTYVLFSKFIKAKLSFYYDNIVIPKV</sequence>
<proteinExistence type="predicted"/>
<feature type="transmembrane region" description="Helical" evidence="1">
    <location>
        <begin position="72"/>
        <end position="90"/>
    </location>
</feature>
<name>A0A6C0KWD7_9ZZZZ</name>
<organism evidence="2">
    <name type="scientific">viral metagenome</name>
    <dbReference type="NCBI Taxonomy" id="1070528"/>
    <lineage>
        <taxon>unclassified sequences</taxon>
        <taxon>metagenomes</taxon>
        <taxon>organismal metagenomes</taxon>
    </lineage>
</organism>
<dbReference type="AlphaFoldDB" id="A0A6C0KWD7"/>
<evidence type="ECO:0000256" key="1">
    <source>
        <dbReference type="SAM" id="Phobius"/>
    </source>
</evidence>
<accession>A0A6C0KWD7</accession>
<dbReference type="EMBL" id="MN740976">
    <property type="protein sequence ID" value="QHU20990.1"/>
    <property type="molecule type" value="Genomic_DNA"/>
</dbReference>
<feature type="transmembrane region" description="Helical" evidence="1">
    <location>
        <begin position="34"/>
        <end position="51"/>
    </location>
</feature>